<name>A0A6A6MIK2_HEVBR</name>
<accession>A0A6A6MIK2</accession>
<keyword evidence="2" id="KW-1185">Reference proteome</keyword>
<dbReference type="Proteomes" id="UP000467840">
    <property type="component" value="Chromosome 14"/>
</dbReference>
<evidence type="ECO:0000313" key="1">
    <source>
        <dbReference type="EMBL" id="KAF2311936.1"/>
    </source>
</evidence>
<dbReference type="EMBL" id="JAAGAX010000006">
    <property type="protein sequence ID" value="KAF2311936.1"/>
    <property type="molecule type" value="Genomic_DNA"/>
</dbReference>
<comment type="caution">
    <text evidence="1">The sequence shown here is derived from an EMBL/GenBank/DDBJ whole genome shotgun (WGS) entry which is preliminary data.</text>
</comment>
<dbReference type="AlphaFoldDB" id="A0A6A6MIK2"/>
<protein>
    <submittedName>
        <fullName evidence="1">Uncharacterized protein</fullName>
    </submittedName>
</protein>
<evidence type="ECO:0000313" key="2">
    <source>
        <dbReference type="Proteomes" id="UP000467840"/>
    </source>
</evidence>
<proteinExistence type="predicted"/>
<sequence length="76" mass="8910">MKSRDRDDKSELEMGWRENGIRVLSNDTHLESSRGRDPSAALESLMEKPVAMKLLLTSQGRETLEIFRWISYWNQL</sequence>
<gene>
    <name evidence="1" type="ORF">GH714_027471</name>
</gene>
<organism evidence="1 2">
    <name type="scientific">Hevea brasiliensis</name>
    <name type="common">Para rubber tree</name>
    <name type="synonym">Siphonia brasiliensis</name>
    <dbReference type="NCBI Taxonomy" id="3981"/>
    <lineage>
        <taxon>Eukaryota</taxon>
        <taxon>Viridiplantae</taxon>
        <taxon>Streptophyta</taxon>
        <taxon>Embryophyta</taxon>
        <taxon>Tracheophyta</taxon>
        <taxon>Spermatophyta</taxon>
        <taxon>Magnoliopsida</taxon>
        <taxon>eudicotyledons</taxon>
        <taxon>Gunneridae</taxon>
        <taxon>Pentapetalae</taxon>
        <taxon>rosids</taxon>
        <taxon>fabids</taxon>
        <taxon>Malpighiales</taxon>
        <taxon>Euphorbiaceae</taxon>
        <taxon>Crotonoideae</taxon>
        <taxon>Micrandreae</taxon>
        <taxon>Hevea</taxon>
    </lineage>
</organism>
<reference evidence="1 2" key="1">
    <citation type="journal article" date="2020" name="Mol. Plant">
        <title>The Chromosome-Based Rubber Tree Genome Provides New Insights into Spurge Genome Evolution and Rubber Biosynthesis.</title>
        <authorList>
            <person name="Liu J."/>
            <person name="Shi C."/>
            <person name="Shi C.C."/>
            <person name="Li W."/>
            <person name="Zhang Q.J."/>
            <person name="Zhang Y."/>
            <person name="Li K."/>
            <person name="Lu H.F."/>
            <person name="Shi C."/>
            <person name="Zhu S.T."/>
            <person name="Xiao Z.Y."/>
            <person name="Nan H."/>
            <person name="Yue Y."/>
            <person name="Zhu X.G."/>
            <person name="Wu Y."/>
            <person name="Hong X.N."/>
            <person name="Fan G.Y."/>
            <person name="Tong Y."/>
            <person name="Zhang D."/>
            <person name="Mao C.L."/>
            <person name="Liu Y.L."/>
            <person name="Hao S.J."/>
            <person name="Liu W.Q."/>
            <person name="Lv M.Q."/>
            <person name="Zhang H.B."/>
            <person name="Liu Y."/>
            <person name="Hu-Tang G.R."/>
            <person name="Wang J.P."/>
            <person name="Wang J.H."/>
            <person name="Sun Y.H."/>
            <person name="Ni S.B."/>
            <person name="Chen W.B."/>
            <person name="Zhang X.C."/>
            <person name="Jiao Y.N."/>
            <person name="Eichler E.E."/>
            <person name="Li G.H."/>
            <person name="Liu X."/>
            <person name="Gao L.Z."/>
        </authorList>
    </citation>
    <scope>NUCLEOTIDE SEQUENCE [LARGE SCALE GENOMIC DNA]</scope>
    <source>
        <strain evidence="2">cv. GT1</strain>
        <tissue evidence="1">Leaf</tissue>
    </source>
</reference>